<accession>A0A1Y5I8B4</accession>
<dbReference type="eggNOG" id="KOG3486">
    <property type="taxonomic scope" value="Eukaryota"/>
</dbReference>
<comment type="similarity">
    <text evidence="1">Belongs to the eukaryotic ribosomal protein eS21 family.</text>
</comment>
<organism evidence="4">
    <name type="scientific">Ostreococcus tauri</name>
    <name type="common">Marine green alga</name>
    <dbReference type="NCBI Taxonomy" id="70448"/>
    <lineage>
        <taxon>Eukaryota</taxon>
        <taxon>Viridiplantae</taxon>
        <taxon>Chlorophyta</taxon>
        <taxon>Mamiellophyceae</taxon>
        <taxon>Mamiellales</taxon>
        <taxon>Bathycoccaceae</taxon>
        <taxon>Ostreococcus</taxon>
    </lineage>
</organism>
<dbReference type="GO" id="GO:0005840">
    <property type="term" value="C:ribosome"/>
    <property type="evidence" value="ECO:0007669"/>
    <property type="project" value="UniProtKB-KW"/>
</dbReference>
<sequence length="101" mass="11325">MTHVPRDPRRGRWTIFASSSLFDARYDDMINADGENVDLYIPRKCSWTNRLITATDKASVQLNVGHLDANGVYSGQYTTLALAGYVRSKVRLRLGFGGRVC</sequence>
<dbReference type="GO" id="GO:0006412">
    <property type="term" value="P:translation"/>
    <property type="evidence" value="ECO:0007669"/>
    <property type="project" value="InterPro"/>
</dbReference>
<evidence type="ECO:0000256" key="2">
    <source>
        <dbReference type="ARBA" id="ARBA00022980"/>
    </source>
</evidence>
<dbReference type="Pfam" id="PF01249">
    <property type="entry name" value="Ribosomal_S21e"/>
    <property type="match status" value="1"/>
</dbReference>
<evidence type="ECO:0000313" key="4">
    <source>
        <dbReference type="EMBL" id="OUS44323.1"/>
    </source>
</evidence>
<name>A0A1Y5I8B4_OSTTA</name>
<gene>
    <name evidence="4" type="ORF">BE221DRAFT_174005</name>
</gene>
<dbReference type="InterPro" id="IPR001931">
    <property type="entry name" value="Ribosomal_eS21"/>
</dbReference>
<protein>
    <submittedName>
        <fullName evidence="4">Ribosomal protein S21-maize</fullName>
    </submittedName>
</protein>
<dbReference type="PANTHER" id="PTHR10442">
    <property type="entry name" value="40S RIBOSOMAL PROTEIN S21"/>
    <property type="match status" value="1"/>
</dbReference>
<proteinExistence type="inferred from homology"/>
<evidence type="ECO:0000256" key="1">
    <source>
        <dbReference type="ARBA" id="ARBA00010228"/>
    </source>
</evidence>
<dbReference type="AlphaFoldDB" id="A0A1Y5I8B4"/>
<keyword evidence="3" id="KW-0687">Ribonucleoprotein</keyword>
<dbReference type="EMBL" id="KZ155825">
    <property type="protein sequence ID" value="OUS44323.1"/>
    <property type="molecule type" value="Genomic_DNA"/>
</dbReference>
<reference evidence="4" key="1">
    <citation type="submission" date="2017-04" db="EMBL/GenBank/DDBJ databases">
        <title>Population genomics of picophytoplankton unveils novel chromosome hypervariability.</title>
        <authorList>
            <consortium name="DOE Joint Genome Institute"/>
            <person name="Blanc-Mathieu R."/>
            <person name="Krasovec M."/>
            <person name="Hebrard M."/>
            <person name="Yau S."/>
            <person name="Desgranges E."/>
            <person name="Martin J."/>
            <person name="Schackwitz W."/>
            <person name="Kuo A."/>
            <person name="Salin G."/>
            <person name="Donnadieu C."/>
            <person name="Desdevises Y."/>
            <person name="Sanchez-Ferandin S."/>
            <person name="Moreau H."/>
            <person name="Rivals E."/>
            <person name="Grigoriev I.V."/>
            <person name="Grimsley N."/>
            <person name="Eyre-Walker A."/>
            <person name="Piganeau G."/>
        </authorList>
    </citation>
    <scope>NUCLEOTIDE SEQUENCE [LARGE SCALE GENOMIC DNA]</scope>
    <source>
        <strain evidence="4">RCC 1115</strain>
    </source>
</reference>
<keyword evidence="2 4" id="KW-0689">Ribosomal protein</keyword>
<dbReference type="Gene3D" id="3.30.1230.20">
    <property type="match status" value="1"/>
</dbReference>
<dbReference type="InterPro" id="IPR038579">
    <property type="entry name" value="Ribosomal_eS21_sf"/>
</dbReference>
<dbReference type="Proteomes" id="UP000195557">
    <property type="component" value="Unassembled WGS sequence"/>
</dbReference>
<evidence type="ECO:0000256" key="3">
    <source>
        <dbReference type="ARBA" id="ARBA00023274"/>
    </source>
</evidence>
<dbReference type="GO" id="GO:0003735">
    <property type="term" value="F:structural constituent of ribosome"/>
    <property type="evidence" value="ECO:0007669"/>
    <property type="project" value="InterPro"/>
</dbReference>
<dbReference type="GO" id="GO:1990904">
    <property type="term" value="C:ribonucleoprotein complex"/>
    <property type="evidence" value="ECO:0007669"/>
    <property type="project" value="UniProtKB-KW"/>
</dbReference>